<dbReference type="Gene3D" id="3.80.10.10">
    <property type="entry name" value="Ribonuclease Inhibitor"/>
    <property type="match status" value="1"/>
</dbReference>
<evidence type="ECO:0000313" key="1">
    <source>
        <dbReference type="EMBL" id="CUA74205.1"/>
    </source>
</evidence>
<sequence>MSTSDYLPYPTVKRWQEAGASLMSTLEHYKHLCLTLGPESLSEGARPDDLVAKLLSAFDLHATVSRQLVECTSALQKVRNTLVSPFFRLPEEITLNIFMHFVYHPKNTEIHRLGSVEHDVHLEAHCSEWTKLWSVTPMIQGPSNQQQTFQLGLQRAGASDLHLVATNELSRLSGDFIDLLAKHHTRFHAINLSAYDPEVIRDALGILTEAGKPESLTKLSIRVSNTYHTNSGFPQKLDYIIPHDHPRLDLFTNMLQGLTHFHTSGPLIRWDILAFSTRLVQLMINDVMLGYDEEIIPFIQTLSSASELRDLKIISITTVKSSAFNSNAIKTSLQPTQFPKLQSLLIQNIYFNTLRVLLPNIAPGSHRLTLFLSPRCLRFKILEDVDSDDDEAEDSANVADLCKILEPIPVDTLMVTAFQPIMRVKPDIIYSILKAMPTLKTLKIDCWTFTQDSWAMLSRPPVTEDSSKKTPFPALENLHLTTASFRTRTGLREMLASHPLRRVVLGALVRTTIGSPISLERCTTAMPWLEDIAQEVRIVHPDYRPIEFYEDVWRLW</sequence>
<reference evidence="1 2" key="1">
    <citation type="submission" date="2015-07" db="EMBL/GenBank/DDBJ databases">
        <authorList>
            <person name="Noorani M."/>
        </authorList>
    </citation>
    <scope>NUCLEOTIDE SEQUENCE [LARGE SCALE GENOMIC DNA]</scope>
    <source>
        <strain evidence="1">BBA 69670</strain>
    </source>
</reference>
<dbReference type="AlphaFoldDB" id="A0A0K6G6V2"/>
<dbReference type="EMBL" id="CYGV01001419">
    <property type="protein sequence ID" value="CUA74205.1"/>
    <property type="molecule type" value="Genomic_DNA"/>
</dbReference>
<keyword evidence="1" id="KW-0675">Receptor</keyword>
<organism evidence="1 2">
    <name type="scientific">Rhizoctonia solani</name>
    <dbReference type="NCBI Taxonomy" id="456999"/>
    <lineage>
        <taxon>Eukaryota</taxon>
        <taxon>Fungi</taxon>
        <taxon>Dikarya</taxon>
        <taxon>Basidiomycota</taxon>
        <taxon>Agaricomycotina</taxon>
        <taxon>Agaricomycetes</taxon>
        <taxon>Cantharellales</taxon>
        <taxon>Ceratobasidiaceae</taxon>
        <taxon>Rhizoctonia</taxon>
    </lineage>
</organism>
<keyword evidence="2" id="KW-1185">Reference proteome</keyword>
<proteinExistence type="predicted"/>
<name>A0A0K6G6V2_9AGAM</name>
<gene>
    <name evidence="1" type="ORF">RSOLAG22IIIB_11044</name>
</gene>
<accession>A0A0K6G6V2</accession>
<dbReference type="Proteomes" id="UP000044841">
    <property type="component" value="Unassembled WGS sequence"/>
</dbReference>
<dbReference type="InterPro" id="IPR032675">
    <property type="entry name" value="LRR_dom_sf"/>
</dbReference>
<protein>
    <submittedName>
        <fullName evidence="1">Toll-like receptor 5</fullName>
    </submittedName>
</protein>
<evidence type="ECO:0000313" key="2">
    <source>
        <dbReference type="Proteomes" id="UP000044841"/>
    </source>
</evidence>